<organism evidence="5 6">
    <name type="scientific">Menidia menidia</name>
    <name type="common">Atlantic silverside</name>
    <dbReference type="NCBI Taxonomy" id="238744"/>
    <lineage>
        <taxon>Eukaryota</taxon>
        <taxon>Metazoa</taxon>
        <taxon>Chordata</taxon>
        <taxon>Craniata</taxon>
        <taxon>Vertebrata</taxon>
        <taxon>Euteleostomi</taxon>
        <taxon>Actinopterygii</taxon>
        <taxon>Neopterygii</taxon>
        <taxon>Teleostei</taxon>
        <taxon>Neoteleostei</taxon>
        <taxon>Acanthomorphata</taxon>
        <taxon>Ovalentaria</taxon>
        <taxon>Atherinomorphae</taxon>
        <taxon>Atheriniformes</taxon>
        <taxon>Atherinopsidae</taxon>
        <taxon>Menidiinae</taxon>
        <taxon>Menidia</taxon>
    </lineage>
</organism>
<evidence type="ECO:0000256" key="2">
    <source>
        <dbReference type="SAM" id="MobiDB-lite"/>
    </source>
</evidence>
<dbReference type="GO" id="GO:0008009">
    <property type="term" value="F:chemokine activity"/>
    <property type="evidence" value="ECO:0007669"/>
    <property type="project" value="InterPro"/>
</dbReference>
<evidence type="ECO:0000256" key="3">
    <source>
        <dbReference type="SAM" id="SignalP"/>
    </source>
</evidence>
<feature type="region of interest" description="Disordered" evidence="2">
    <location>
        <begin position="113"/>
        <end position="157"/>
    </location>
</feature>
<dbReference type="GO" id="GO:0006955">
    <property type="term" value="P:immune response"/>
    <property type="evidence" value="ECO:0007669"/>
    <property type="project" value="InterPro"/>
</dbReference>
<proteinExistence type="predicted"/>
<evidence type="ECO:0000313" key="6">
    <source>
        <dbReference type="Proteomes" id="UP000677803"/>
    </source>
</evidence>
<evidence type="ECO:0000313" key="5">
    <source>
        <dbReference type="EMBL" id="CAG5896071.1"/>
    </source>
</evidence>
<gene>
    <name evidence="5" type="ORF">MMEN_LOCUS7098</name>
</gene>
<dbReference type="Gene3D" id="2.40.50.40">
    <property type="match status" value="1"/>
</dbReference>
<keyword evidence="1" id="KW-0202">Cytokine</keyword>
<evidence type="ECO:0000259" key="4">
    <source>
        <dbReference type="Pfam" id="PF00048"/>
    </source>
</evidence>
<dbReference type="Proteomes" id="UP000677803">
    <property type="component" value="Unassembled WGS sequence"/>
</dbReference>
<dbReference type="GO" id="GO:0005615">
    <property type="term" value="C:extracellular space"/>
    <property type="evidence" value="ECO:0007669"/>
    <property type="project" value="UniProtKB-KW"/>
</dbReference>
<dbReference type="SUPFAM" id="SSF54117">
    <property type="entry name" value="Interleukin 8-like chemokines"/>
    <property type="match status" value="1"/>
</dbReference>
<dbReference type="InterPro" id="IPR001811">
    <property type="entry name" value="Chemokine_IL8-like_dom"/>
</dbReference>
<name>A0A8S4ATW8_9TELE</name>
<dbReference type="InterPro" id="IPR036048">
    <property type="entry name" value="Interleukin_8-like_sf"/>
</dbReference>
<feature type="chain" id="PRO_5035808198" evidence="3">
    <location>
        <begin position="24"/>
        <end position="157"/>
    </location>
</feature>
<accession>A0A8S4ATW8</accession>
<dbReference type="OrthoDB" id="8457630at2759"/>
<evidence type="ECO:0000256" key="1">
    <source>
        <dbReference type="ARBA" id="ARBA00022514"/>
    </source>
</evidence>
<feature type="compositionally biased region" description="Low complexity" evidence="2">
    <location>
        <begin position="113"/>
        <end position="149"/>
    </location>
</feature>
<keyword evidence="3" id="KW-0732">Signal</keyword>
<protein>
    <submittedName>
        <fullName evidence="5">(Atlantic silverside) hypothetical protein</fullName>
    </submittedName>
</protein>
<dbReference type="Pfam" id="PF00048">
    <property type="entry name" value="IL8"/>
    <property type="match status" value="1"/>
</dbReference>
<dbReference type="AlphaFoldDB" id="A0A8S4ATW8"/>
<feature type="domain" description="Chemokine interleukin-8-like" evidence="4">
    <location>
        <begin position="31"/>
        <end position="84"/>
    </location>
</feature>
<reference evidence="5" key="1">
    <citation type="submission" date="2021-05" db="EMBL/GenBank/DDBJ databases">
        <authorList>
            <person name="Tigano A."/>
        </authorList>
    </citation>
    <scope>NUCLEOTIDE SEQUENCE</scope>
</reference>
<comment type="caution">
    <text evidence="5">The sequence shown here is derived from an EMBL/GenBank/DDBJ whole genome shotgun (WGS) entry which is preliminary data.</text>
</comment>
<keyword evidence="6" id="KW-1185">Reference proteome</keyword>
<sequence>MQNCARLMKCVLVAVVLVAVAECDPSEKLASCCTTVNKREITEPVLGYLVQRASGWCVNAVIFQTQSGLYCSQASAPWVRRKIMELRKAKANPTVPSGVKPSSVSLLSIITSTASPSSSNPLSSYSSPPSFDSTSTETSGEGISGGESIPFTTDFKQ</sequence>
<dbReference type="EMBL" id="CAJRST010006668">
    <property type="protein sequence ID" value="CAG5896071.1"/>
    <property type="molecule type" value="Genomic_DNA"/>
</dbReference>
<feature type="signal peptide" evidence="3">
    <location>
        <begin position="1"/>
        <end position="23"/>
    </location>
</feature>